<keyword evidence="7 8" id="KW-0067">ATP-binding</keyword>
<evidence type="ECO:0000256" key="9">
    <source>
        <dbReference type="RuleBase" id="RU004165"/>
    </source>
</evidence>
<dbReference type="PANTHER" id="PTHR11441">
    <property type="entry name" value="THYMIDINE KINASE"/>
    <property type="match status" value="1"/>
</dbReference>
<dbReference type="Gene3D" id="3.30.60.20">
    <property type="match status" value="1"/>
</dbReference>
<comment type="similarity">
    <text evidence="1 9">Belongs to the thymidine kinase family.</text>
</comment>
<dbReference type="InterPro" id="IPR001267">
    <property type="entry name" value="Thymidine_kinase"/>
</dbReference>
<dbReference type="EC" id="2.7.1.21" evidence="2 8"/>
<proteinExistence type="inferred from homology"/>
<evidence type="ECO:0000313" key="10">
    <source>
        <dbReference type="EMBL" id="GGC24259.1"/>
    </source>
</evidence>
<dbReference type="Gene3D" id="3.40.50.300">
    <property type="entry name" value="P-loop containing nucleotide triphosphate hydrolases"/>
    <property type="match status" value="1"/>
</dbReference>
<dbReference type="InterPro" id="IPR027417">
    <property type="entry name" value="P-loop_NTPase"/>
</dbReference>
<dbReference type="RefSeq" id="WP_229719516.1">
    <property type="nucleotide sequence ID" value="NZ_BMCH01000001.1"/>
</dbReference>
<keyword evidence="6 8" id="KW-0418">Kinase</keyword>
<evidence type="ECO:0000256" key="2">
    <source>
        <dbReference type="ARBA" id="ARBA00012118"/>
    </source>
</evidence>
<dbReference type="PIRSF" id="PIRSF035805">
    <property type="entry name" value="TK_cell"/>
    <property type="match status" value="1"/>
</dbReference>
<dbReference type="PANTHER" id="PTHR11441:SF0">
    <property type="entry name" value="THYMIDINE KINASE, CYTOSOLIC"/>
    <property type="match status" value="1"/>
</dbReference>
<evidence type="ECO:0000256" key="7">
    <source>
        <dbReference type="ARBA" id="ARBA00022840"/>
    </source>
</evidence>
<keyword evidence="3 8" id="KW-0237">DNA synthesis</keyword>
<evidence type="ECO:0000313" key="11">
    <source>
        <dbReference type="Proteomes" id="UP000637769"/>
    </source>
</evidence>
<accession>A0ABQ1LHK7</accession>
<organism evidence="10 11">
    <name type="scientific">Asaia siamensis</name>
    <dbReference type="NCBI Taxonomy" id="110479"/>
    <lineage>
        <taxon>Bacteria</taxon>
        <taxon>Pseudomonadati</taxon>
        <taxon>Pseudomonadota</taxon>
        <taxon>Alphaproteobacteria</taxon>
        <taxon>Acetobacterales</taxon>
        <taxon>Acetobacteraceae</taxon>
        <taxon>Asaia</taxon>
    </lineage>
</organism>
<evidence type="ECO:0000256" key="4">
    <source>
        <dbReference type="ARBA" id="ARBA00022679"/>
    </source>
</evidence>
<sequence length="187" mass="20704">MTARLNEEIVVPRGILTVYAGPMFAGKSAHLLVDHPDQEGSLCLAPAFDTRSGASIHSRVGLRRPARSISCWPSDFARFRHILLDEGHFMIAPHYTGDVVADIAKSLEAGIDISVAGLDTDFMQHDFDVMARLRVLADRYVPLTARCHVCEAPARWTAKKRQTGHVLETGDDDLYEARCDAHWAPPD</sequence>
<keyword evidence="5 8" id="KW-0547">Nucleotide-binding</keyword>
<comment type="caution">
    <text evidence="10">The sequence shown here is derived from an EMBL/GenBank/DDBJ whole genome shotgun (WGS) entry which is preliminary data.</text>
</comment>
<evidence type="ECO:0000256" key="3">
    <source>
        <dbReference type="ARBA" id="ARBA00022634"/>
    </source>
</evidence>
<name>A0ABQ1LHK7_9PROT</name>
<dbReference type="Proteomes" id="UP000637769">
    <property type="component" value="Unassembled WGS sequence"/>
</dbReference>
<dbReference type="SUPFAM" id="SSF57716">
    <property type="entry name" value="Glucocorticoid receptor-like (DNA-binding domain)"/>
    <property type="match status" value="1"/>
</dbReference>
<keyword evidence="11" id="KW-1185">Reference proteome</keyword>
<reference evidence="11" key="1">
    <citation type="journal article" date="2019" name="Int. J. Syst. Evol. Microbiol.">
        <title>The Global Catalogue of Microorganisms (GCM) 10K type strain sequencing project: providing services to taxonomists for standard genome sequencing and annotation.</title>
        <authorList>
            <consortium name="The Broad Institute Genomics Platform"/>
            <consortium name="The Broad Institute Genome Sequencing Center for Infectious Disease"/>
            <person name="Wu L."/>
            <person name="Ma J."/>
        </authorList>
    </citation>
    <scope>NUCLEOTIDE SEQUENCE [LARGE SCALE GENOMIC DNA]</scope>
    <source>
        <strain evidence="11">CCM 7132</strain>
    </source>
</reference>
<protein>
    <recommendedName>
        <fullName evidence="2 8">Thymidine kinase</fullName>
        <ecNumber evidence="2 8">2.7.1.21</ecNumber>
    </recommendedName>
</protein>
<gene>
    <name evidence="10" type="ORF">GCM10007207_06910</name>
</gene>
<comment type="catalytic activity">
    <reaction evidence="8">
        <text>thymidine + ATP = dTMP + ADP + H(+)</text>
        <dbReference type="Rhea" id="RHEA:19129"/>
        <dbReference type="ChEBI" id="CHEBI:15378"/>
        <dbReference type="ChEBI" id="CHEBI:17748"/>
        <dbReference type="ChEBI" id="CHEBI:30616"/>
        <dbReference type="ChEBI" id="CHEBI:63528"/>
        <dbReference type="ChEBI" id="CHEBI:456216"/>
        <dbReference type="EC" id="2.7.1.21"/>
    </reaction>
</comment>
<evidence type="ECO:0000256" key="1">
    <source>
        <dbReference type="ARBA" id="ARBA00007587"/>
    </source>
</evidence>
<dbReference type="SUPFAM" id="SSF52540">
    <property type="entry name" value="P-loop containing nucleoside triphosphate hydrolases"/>
    <property type="match status" value="1"/>
</dbReference>
<dbReference type="Pfam" id="PF00265">
    <property type="entry name" value="TK"/>
    <property type="match status" value="1"/>
</dbReference>
<dbReference type="GO" id="GO:0016301">
    <property type="term" value="F:kinase activity"/>
    <property type="evidence" value="ECO:0007669"/>
    <property type="project" value="UniProtKB-KW"/>
</dbReference>
<evidence type="ECO:0000256" key="5">
    <source>
        <dbReference type="ARBA" id="ARBA00022741"/>
    </source>
</evidence>
<dbReference type="EMBL" id="BMCH01000001">
    <property type="protein sequence ID" value="GGC24259.1"/>
    <property type="molecule type" value="Genomic_DNA"/>
</dbReference>
<evidence type="ECO:0000256" key="8">
    <source>
        <dbReference type="RuleBase" id="RU000544"/>
    </source>
</evidence>
<keyword evidence="4 8" id="KW-0808">Transferase</keyword>
<evidence type="ECO:0000256" key="6">
    <source>
        <dbReference type="ARBA" id="ARBA00022777"/>
    </source>
</evidence>